<feature type="compositionally biased region" description="Low complexity" evidence="2">
    <location>
        <begin position="83"/>
        <end position="101"/>
    </location>
</feature>
<feature type="compositionally biased region" description="Polar residues" evidence="2">
    <location>
        <begin position="185"/>
        <end position="194"/>
    </location>
</feature>
<evidence type="ECO:0000256" key="2">
    <source>
        <dbReference type="SAM" id="MobiDB-lite"/>
    </source>
</evidence>
<dbReference type="Proteomes" id="UP000001542">
    <property type="component" value="Unassembled WGS sequence"/>
</dbReference>
<organism evidence="3 4">
    <name type="scientific">Trichomonas vaginalis (strain ATCC PRA-98 / G3)</name>
    <dbReference type="NCBI Taxonomy" id="412133"/>
    <lineage>
        <taxon>Eukaryota</taxon>
        <taxon>Metamonada</taxon>
        <taxon>Parabasalia</taxon>
        <taxon>Trichomonadida</taxon>
        <taxon>Trichomonadidae</taxon>
        <taxon>Trichomonas</taxon>
    </lineage>
</organism>
<keyword evidence="1" id="KW-0175">Coiled coil</keyword>
<feature type="compositionally biased region" description="Polar residues" evidence="2">
    <location>
        <begin position="146"/>
        <end position="162"/>
    </location>
</feature>
<name>A2G561_TRIV3</name>
<keyword evidence="4" id="KW-1185">Reference proteome</keyword>
<dbReference type="InParanoid" id="A2G561"/>
<dbReference type="RefSeq" id="XP_001300633.1">
    <property type="nucleotide sequence ID" value="XM_001300632.1"/>
</dbReference>
<dbReference type="VEuPathDB" id="TrichDB:TVAG_014420"/>
<dbReference type="EMBL" id="DS114410">
    <property type="protein sequence ID" value="EAX87703.1"/>
    <property type="molecule type" value="Genomic_DNA"/>
</dbReference>
<dbReference type="PANTHER" id="PTHR47026">
    <property type="entry name" value="PIGMENTOSA GTPASE REGULATOR-LIKE PROTEIN, PUTATIVE-RELATED"/>
    <property type="match status" value="1"/>
</dbReference>
<reference evidence="3" key="1">
    <citation type="submission" date="2006-10" db="EMBL/GenBank/DDBJ databases">
        <authorList>
            <person name="Amadeo P."/>
            <person name="Zhao Q."/>
            <person name="Wortman J."/>
            <person name="Fraser-Liggett C."/>
            <person name="Carlton J."/>
        </authorList>
    </citation>
    <scope>NUCLEOTIDE SEQUENCE</scope>
    <source>
        <strain evidence="3">G3</strain>
    </source>
</reference>
<feature type="compositionally biased region" description="Basic and acidic residues" evidence="2">
    <location>
        <begin position="117"/>
        <end position="129"/>
    </location>
</feature>
<evidence type="ECO:0000313" key="3">
    <source>
        <dbReference type="EMBL" id="EAX87703.1"/>
    </source>
</evidence>
<gene>
    <name evidence="3" type="ORF">TVAG_014420</name>
</gene>
<dbReference type="PANTHER" id="PTHR47026:SF2">
    <property type="entry name" value="FLAGELLAR ASSOCIATED PROTEIN"/>
    <property type="match status" value="1"/>
</dbReference>
<dbReference type="SMR" id="A2G561"/>
<dbReference type="KEGG" id="tva:4745356"/>
<sequence>MFMEWREPGDDPVEDTPPANPASQPAQQLAEPPKESVKNIIKDALTKNEEEKSNGEWPMPEEYAASQKKEQEEKNEINEHQQVENNDANQDNNAQEDPNNQTTAVNIHTNEENNEVEVEKTSEVIESKVKPIILDDNEKPVEIQDEQTATNESGRENTQPQGNEPHKTTKKNNKKGNTGVVDKNTFISMLRQSQTSRPRTSFRKTTRSKSTPIASDKLPLIADNILRGKDANINEPSQIAELIDELIGRRIKALDENDYLQCNKIDDAIAKLRLKYRSDDRTELFNLIKDNLDKRRKEAEAALNDKKEKWKQKWKEFDESQENEKNALHERQVKEFEDFESYWSDPNNYTEYTKRSKGQLNEIMVERQLAMTGRFVEAEQQKKMNMQNDKRMVQEQFSKLQKHYEDMRAELIQNQEKDVQKLLSQQDIKRKLLVEKENFKIGRKKKALENVNRTIEAEKKFANFCARTYKRDPSIVLPPTVIANPTSVDLPPMPPSKIHPRGVEDKVRISSKPQFVPLALPQLKIKKYSVPKIQDKKNMAGTI</sequence>
<feature type="region of interest" description="Disordered" evidence="2">
    <location>
        <begin position="1"/>
        <end position="211"/>
    </location>
</feature>
<dbReference type="VEuPathDB" id="TrichDB:TVAGG3_0474410"/>
<evidence type="ECO:0000313" key="4">
    <source>
        <dbReference type="Proteomes" id="UP000001542"/>
    </source>
</evidence>
<feature type="compositionally biased region" description="Basic and acidic residues" evidence="2">
    <location>
        <begin position="32"/>
        <end position="54"/>
    </location>
</feature>
<feature type="compositionally biased region" description="Basic and acidic residues" evidence="2">
    <location>
        <begin position="67"/>
        <end position="82"/>
    </location>
</feature>
<feature type="compositionally biased region" description="Low complexity" evidence="2">
    <location>
        <begin position="21"/>
        <end position="30"/>
    </location>
</feature>
<proteinExistence type="predicted"/>
<feature type="coiled-coil region" evidence="1">
    <location>
        <begin position="376"/>
        <end position="410"/>
    </location>
</feature>
<dbReference type="AlphaFoldDB" id="A2G561"/>
<reference evidence="3" key="2">
    <citation type="journal article" date="2007" name="Science">
        <title>Draft genome sequence of the sexually transmitted pathogen Trichomonas vaginalis.</title>
        <authorList>
            <person name="Carlton J.M."/>
            <person name="Hirt R.P."/>
            <person name="Silva J.C."/>
            <person name="Delcher A.L."/>
            <person name="Schatz M."/>
            <person name="Zhao Q."/>
            <person name="Wortman J.R."/>
            <person name="Bidwell S.L."/>
            <person name="Alsmark U.C.M."/>
            <person name="Besteiro S."/>
            <person name="Sicheritz-Ponten T."/>
            <person name="Noel C.J."/>
            <person name="Dacks J.B."/>
            <person name="Foster P.G."/>
            <person name="Simillion C."/>
            <person name="Van de Peer Y."/>
            <person name="Miranda-Saavedra D."/>
            <person name="Barton G.J."/>
            <person name="Westrop G.D."/>
            <person name="Mueller S."/>
            <person name="Dessi D."/>
            <person name="Fiori P.L."/>
            <person name="Ren Q."/>
            <person name="Paulsen I."/>
            <person name="Zhang H."/>
            <person name="Bastida-Corcuera F.D."/>
            <person name="Simoes-Barbosa A."/>
            <person name="Brown M.T."/>
            <person name="Hayes R.D."/>
            <person name="Mukherjee M."/>
            <person name="Okumura C.Y."/>
            <person name="Schneider R."/>
            <person name="Smith A.J."/>
            <person name="Vanacova S."/>
            <person name="Villalvazo M."/>
            <person name="Haas B.J."/>
            <person name="Pertea M."/>
            <person name="Feldblyum T.V."/>
            <person name="Utterback T.R."/>
            <person name="Shu C.L."/>
            <person name="Osoegawa K."/>
            <person name="de Jong P.J."/>
            <person name="Hrdy I."/>
            <person name="Horvathova L."/>
            <person name="Zubacova Z."/>
            <person name="Dolezal P."/>
            <person name="Malik S.B."/>
            <person name="Logsdon J.M. Jr."/>
            <person name="Henze K."/>
            <person name="Gupta A."/>
            <person name="Wang C.C."/>
            <person name="Dunne R.L."/>
            <person name="Upcroft J.A."/>
            <person name="Upcroft P."/>
            <person name="White O."/>
            <person name="Salzberg S.L."/>
            <person name="Tang P."/>
            <person name="Chiu C.-H."/>
            <person name="Lee Y.-S."/>
            <person name="Embley T.M."/>
            <person name="Coombs G.H."/>
            <person name="Mottram J.C."/>
            <person name="Tachezy J."/>
            <person name="Fraser-Liggett C.M."/>
            <person name="Johnson P.J."/>
        </authorList>
    </citation>
    <scope>NUCLEOTIDE SEQUENCE [LARGE SCALE GENOMIC DNA]</scope>
    <source>
        <strain evidence="3">G3</strain>
    </source>
</reference>
<accession>A2G561</accession>
<protein>
    <submittedName>
        <fullName evidence="3">Uncharacterized protein</fullName>
    </submittedName>
</protein>
<evidence type="ECO:0000256" key="1">
    <source>
        <dbReference type="SAM" id="Coils"/>
    </source>
</evidence>